<name>A0A6G1H8C2_9PEZI</name>
<accession>A0A6G1H8C2</accession>
<feature type="compositionally biased region" description="Basic and acidic residues" evidence="1">
    <location>
        <begin position="57"/>
        <end position="78"/>
    </location>
</feature>
<proteinExistence type="predicted"/>
<feature type="region of interest" description="Disordered" evidence="1">
    <location>
        <begin position="241"/>
        <end position="262"/>
    </location>
</feature>
<dbReference type="OrthoDB" id="447637at2759"/>
<feature type="compositionally biased region" description="Basic and acidic residues" evidence="1">
    <location>
        <begin position="111"/>
        <end position="125"/>
    </location>
</feature>
<dbReference type="Proteomes" id="UP000800041">
    <property type="component" value="Unassembled WGS sequence"/>
</dbReference>
<dbReference type="EMBL" id="ML977145">
    <property type="protein sequence ID" value="KAF1989259.1"/>
    <property type="molecule type" value="Genomic_DNA"/>
</dbReference>
<protein>
    <submittedName>
        <fullName evidence="2">Uncharacterized protein</fullName>
    </submittedName>
</protein>
<keyword evidence="3" id="KW-1185">Reference proteome</keyword>
<organism evidence="2 3">
    <name type="scientific">Aulographum hederae CBS 113979</name>
    <dbReference type="NCBI Taxonomy" id="1176131"/>
    <lineage>
        <taxon>Eukaryota</taxon>
        <taxon>Fungi</taxon>
        <taxon>Dikarya</taxon>
        <taxon>Ascomycota</taxon>
        <taxon>Pezizomycotina</taxon>
        <taxon>Dothideomycetes</taxon>
        <taxon>Pleosporomycetidae</taxon>
        <taxon>Aulographales</taxon>
        <taxon>Aulographaceae</taxon>
    </lineage>
</organism>
<reference evidence="2" key="1">
    <citation type="journal article" date="2020" name="Stud. Mycol.">
        <title>101 Dothideomycetes genomes: a test case for predicting lifestyles and emergence of pathogens.</title>
        <authorList>
            <person name="Haridas S."/>
            <person name="Albert R."/>
            <person name="Binder M."/>
            <person name="Bloem J."/>
            <person name="Labutti K."/>
            <person name="Salamov A."/>
            <person name="Andreopoulos B."/>
            <person name="Baker S."/>
            <person name="Barry K."/>
            <person name="Bills G."/>
            <person name="Bluhm B."/>
            <person name="Cannon C."/>
            <person name="Castanera R."/>
            <person name="Culley D."/>
            <person name="Daum C."/>
            <person name="Ezra D."/>
            <person name="Gonzalez J."/>
            <person name="Henrissat B."/>
            <person name="Kuo A."/>
            <person name="Liang C."/>
            <person name="Lipzen A."/>
            <person name="Lutzoni F."/>
            <person name="Magnuson J."/>
            <person name="Mondo S."/>
            <person name="Nolan M."/>
            <person name="Ohm R."/>
            <person name="Pangilinan J."/>
            <person name="Park H.-J."/>
            <person name="Ramirez L."/>
            <person name="Alfaro M."/>
            <person name="Sun H."/>
            <person name="Tritt A."/>
            <person name="Yoshinaga Y."/>
            <person name="Zwiers L.-H."/>
            <person name="Turgeon B."/>
            <person name="Goodwin S."/>
            <person name="Spatafora J."/>
            <person name="Crous P."/>
            <person name="Grigoriev I."/>
        </authorList>
    </citation>
    <scope>NUCLEOTIDE SEQUENCE</scope>
    <source>
        <strain evidence="2">CBS 113979</strain>
    </source>
</reference>
<gene>
    <name evidence="2" type="ORF">K402DRAFT_390842</name>
</gene>
<evidence type="ECO:0000313" key="3">
    <source>
        <dbReference type="Proteomes" id="UP000800041"/>
    </source>
</evidence>
<feature type="compositionally biased region" description="Pro residues" evidence="1">
    <location>
        <begin position="165"/>
        <end position="174"/>
    </location>
</feature>
<evidence type="ECO:0000313" key="2">
    <source>
        <dbReference type="EMBL" id="KAF1989259.1"/>
    </source>
</evidence>
<dbReference type="AlphaFoldDB" id="A0A6G1H8C2"/>
<feature type="region of interest" description="Disordered" evidence="1">
    <location>
        <begin position="57"/>
        <end position="177"/>
    </location>
</feature>
<sequence length="345" mass="38527">MTEFSRRESNNPQIDFLCLQLSLHSFFSRIVDQYKDLRAAKLENEGKLEKEVVDRAKERAGWERHQEKAKAETEEKKKQAGGRSSGKGGERLPQPIPYCGSGEGTRCLEAPPRENQSRDKGKEKTGGSGDRPWQSGKRVAFPEGDQTTRSSVSSVRNTVWKVNPSPTPRIPRPTPKVHSSLAGISLARLLLLSPVLKCRPKVWAYFEKLAHGKVERMEKESFFPEGIEQSTVRFPLPATQVAGRGGESQRGNARETPAIQPPTREELYRTDFVANITETLVVRSFILRMININIATGSIPAAAVKNPFFCPPMTMPAAASRIRGYGILRKARRWPHGKESQAVGR</sequence>
<feature type="compositionally biased region" description="Low complexity" evidence="1">
    <location>
        <begin position="147"/>
        <end position="156"/>
    </location>
</feature>
<evidence type="ECO:0000256" key="1">
    <source>
        <dbReference type="SAM" id="MobiDB-lite"/>
    </source>
</evidence>